<sequence length="389" mass="40891">MGDLSVNSDQISIVAVAGAAALAVGSVGLVAAWALRRRSIRWQLGLVAVVAVCSVLAGVLAVARLMFISDHDLGVVTLVTGSAAMVTALVAVLLGRAIVRWSQLVQADVRAVGTATAYVGGGRGPSEFQALSHELALARARLDEAQEREGRLEESRRELVSWVSHDLRTPLAGMRAMTEALEDGMTDEPERYHRQIRVEIDRMVRMVDDLFELSRIHAGVMRLQPEPVLLGDLVSEALAAADPVARARQVRLGGLVEPGVEVAADPAGLSRVVSNLVMNAVRHTPAQGAVEIHGRCVGDLIEISVTDGCGGLSSADMARVFDVAWQGGPARTPDDTVGGRGAGLGLAIVKGIVEAHRGQVQVENVDAPAGCRFLVRLPAVALAPSPAIE</sequence>
<dbReference type="Gene3D" id="1.10.287.130">
    <property type="match status" value="1"/>
</dbReference>
<evidence type="ECO:0000256" key="7">
    <source>
        <dbReference type="SAM" id="Coils"/>
    </source>
</evidence>
<dbReference type="Gene3D" id="3.30.565.10">
    <property type="entry name" value="Histidine kinase-like ATPase, C-terminal domain"/>
    <property type="match status" value="1"/>
</dbReference>
<gene>
    <name evidence="10" type="ORF">UFOPK2579_01456</name>
</gene>
<evidence type="ECO:0000256" key="8">
    <source>
        <dbReference type="SAM" id="Phobius"/>
    </source>
</evidence>
<evidence type="ECO:0000256" key="4">
    <source>
        <dbReference type="ARBA" id="ARBA00022679"/>
    </source>
</evidence>
<evidence type="ECO:0000256" key="1">
    <source>
        <dbReference type="ARBA" id="ARBA00000085"/>
    </source>
</evidence>
<keyword evidence="8" id="KW-0472">Membrane</keyword>
<organism evidence="10">
    <name type="scientific">freshwater metagenome</name>
    <dbReference type="NCBI Taxonomy" id="449393"/>
    <lineage>
        <taxon>unclassified sequences</taxon>
        <taxon>metagenomes</taxon>
        <taxon>ecological metagenomes</taxon>
    </lineage>
</organism>
<evidence type="ECO:0000256" key="2">
    <source>
        <dbReference type="ARBA" id="ARBA00012438"/>
    </source>
</evidence>
<feature type="domain" description="Histidine kinase" evidence="9">
    <location>
        <begin position="162"/>
        <end position="381"/>
    </location>
</feature>
<dbReference type="InterPro" id="IPR003661">
    <property type="entry name" value="HisK_dim/P_dom"/>
</dbReference>
<keyword evidence="4" id="KW-0808">Transferase</keyword>
<dbReference type="FunFam" id="1.10.287.130:FF:000001">
    <property type="entry name" value="Two-component sensor histidine kinase"/>
    <property type="match status" value="1"/>
</dbReference>
<dbReference type="SMART" id="SM00388">
    <property type="entry name" value="HisKA"/>
    <property type="match status" value="1"/>
</dbReference>
<evidence type="ECO:0000313" key="10">
    <source>
        <dbReference type="EMBL" id="CAB4711173.1"/>
    </source>
</evidence>
<dbReference type="Pfam" id="PF02518">
    <property type="entry name" value="HATPase_c"/>
    <property type="match status" value="1"/>
</dbReference>
<comment type="catalytic activity">
    <reaction evidence="1">
        <text>ATP + protein L-histidine = ADP + protein N-phospho-L-histidine.</text>
        <dbReference type="EC" id="2.7.13.3"/>
    </reaction>
</comment>
<accession>A0A6J6QNF2</accession>
<dbReference type="CDD" id="cd00082">
    <property type="entry name" value="HisKA"/>
    <property type="match status" value="1"/>
</dbReference>
<evidence type="ECO:0000256" key="6">
    <source>
        <dbReference type="ARBA" id="ARBA00023012"/>
    </source>
</evidence>
<keyword evidence="8" id="KW-0812">Transmembrane</keyword>
<dbReference type="PRINTS" id="PR00344">
    <property type="entry name" value="BCTRLSENSOR"/>
</dbReference>
<dbReference type="Pfam" id="PF00512">
    <property type="entry name" value="HisKA"/>
    <property type="match status" value="1"/>
</dbReference>
<evidence type="ECO:0000256" key="5">
    <source>
        <dbReference type="ARBA" id="ARBA00022777"/>
    </source>
</evidence>
<dbReference type="EMBL" id="CAEZXR010000167">
    <property type="protein sequence ID" value="CAB4711173.1"/>
    <property type="molecule type" value="Genomic_DNA"/>
</dbReference>
<keyword evidence="3" id="KW-0597">Phosphoprotein</keyword>
<feature type="coiled-coil region" evidence="7">
    <location>
        <begin position="128"/>
        <end position="155"/>
    </location>
</feature>
<dbReference type="SUPFAM" id="SSF47384">
    <property type="entry name" value="Homodimeric domain of signal transducing histidine kinase"/>
    <property type="match status" value="1"/>
</dbReference>
<evidence type="ECO:0000256" key="3">
    <source>
        <dbReference type="ARBA" id="ARBA00022553"/>
    </source>
</evidence>
<dbReference type="PANTHER" id="PTHR43711:SF1">
    <property type="entry name" value="HISTIDINE KINASE 1"/>
    <property type="match status" value="1"/>
</dbReference>
<evidence type="ECO:0000259" key="9">
    <source>
        <dbReference type="PROSITE" id="PS50109"/>
    </source>
</evidence>
<dbReference type="GO" id="GO:0000155">
    <property type="term" value="F:phosphorelay sensor kinase activity"/>
    <property type="evidence" value="ECO:0007669"/>
    <property type="project" value="InterPro"/>
</dbReference>
<dbReference type="SMART" id="SM00387">
    <property type="entry name" value="HATPase_c"/>
    <property type="match status" value="1"/>
</dbReference>
<name>A0A6J6QNF2_9ZZZZ</name>
<dbReference type="InterPro" id="IPR003594">
    <property type="entry name" value="HATPase_dom"/>
</dbReference>
<keyword evidence="5" id="KW-0418">Kinase</keyword>
<keyword evidence="6" id="KW-0902">Two-component regulatory system</keyword>
<keyword evidence="8" id="KW-1133">Transmembrane helix</keyword>
<dbReference type="PANTHER" id="PTHR43711">
    <property type="entry name" value="TWO-COMPONENT HISTIDINE KINASE"/>
    <property type="match status" value="1"/>
</dbReference>
<dbReference type="SUPFAM" id="SSF55874">
    <property type="entry name" value="ATPase domain of HSP90 chaperone/DNA topoisomerase II/histidine kinase"/>
    <property type="match status" value="1"/>
</dbReference>
<dbReference type="EC" id="2.7.13.3" evidence="2"/>
<feature type="transmembrane region" description="Helical" evidence="8">
    <location>
        <begin position="12"/>
        <end position="34"/>
    </location>
</feature>
<dbReference type="InterPro" id="IPR050736">
    <property type="entry name" value="Sensor_HK_Regulatory"/>
</dbReference>
<dbReference type="InterPro" id="IPR036890">
    <property type="entry name" value="HATPase_C_sf"/>
</dbReference>
<proteinExistence type="predicted"/>
<reference evidence="10" key="1">
    <citation type="submission" date="2020-05" db="EMBL/GenBank/DDBJ databases">
        <authorList>
            <person name="Chiriac C."/>
            <person name="Salcher M."/>
            <person name="Ghai R."/>
            <person name="Kavagutti S V."/>
        </authorList>
    </citation>
    <scope>NUCLEOTIDE SEQUENCE</scope>
</reference>
<protein>
    <recommendedName>
        <fullName evidence="2">histidine kinase</fullName>
        <ecNumber evidence="2">2.7.13.3</ecNumber>
    </recommendedName>
</protein>
<dbReference type="InterPro" id="IPR005467">
    <property type="entry name" value="His_kinase_dom"/>
</dbReference>
<feature type="transmembrane region" description="Helical" evidence="8">
    <location>
        <begin position="73"/>
        <end position="94"/>
    </location>
</feature>
<dbReference type="InterPro" id="IPR004358">
    <property type="entry name" value="Sig_transdc_His_kin-like_C"/>
</dbReference>
<dbReference type="PROSITE" id="PS50109">
    <property type="entry name" value="HIS_KIN"/>
    <property type="match status" value="1"/>
</dbReference>
<feature type="transmembrane region" description="Helical" evidence="8">
    <location>
        <begin position="46"/>
        <end position="67"/>
    </location>
</feature>
<keyword evidence="7" id="KW-0175">Coiled coil</keyword>
<dbReference type="InterPro" id="IPR036097">
    <property type="entry name" value="HisK_dim/P_sf"/>
</dbReference>
<dbReference type="AlphaFoldDB" id="A0A6J6QNF2"/>